<dbReference type="RefSeq" id="WP_125670350.1">
    <property type="nucleotide sequence ID" value="NZ_RCOS01000026.1"/>
</dbReference>
<keyword evidence="3" id="KW-1185">Reference proteome</keyword>
<proteinExistence type="predicted"/>
<evidence type="ECO:0000313" key="4">
    <source>
        <dbReference type="Proteomes" id="UP000316217"/>
    </source>
</evidence>
<reference evidence="2 4" key="2">
    <citation type="journal article" date="2019" name="Nat. Microbiol.">
        <title>Wide diversity of methane and short-chain alkane metabolisms in uncultured archaea.</title>
        <authorList>
            <person name="Borrel G."/>
            <person name="Adam P.S."/>
            <person name="McKay L.J."/>
            <person name="Chen L.X."/>
            <person name="Sierra-Garcia I.N."/>
            <person name="Sieber C.M."/>
            <person name="Letourneur Q."/>
            <person name="Ghozlane A."/>
            <person name="Andersen G.L."/>
            <person name="Li W.J."/>
            <person name="Hallam S.J."/>
            <person name="Muyzer G."/>
            <person name="de Oliveira V.M."/>
            <person name="Inskeep W.P."/>
            <person name="Banfield J.F."/>
            <person name="Gribaldo S."/>
        </authorList>
    </citation>
    <scope>NUCLEOTIDE SEQUENCE [LARGE SCALE GENOMIC DNA]</scope>
    <source>
        <strain evidence="2">NM4</strain>
    </source>
</reference>
<name>A0A429GW89_9CREN</name>
<evidence type="ECO:0000313" key="1">
    <source>
        <dbReference type="EMBL" id="RSN78023.1"/>
    </source>
</evidence>
<reference evidence="1 3" key="1">
    <citation type="submission" date="2018-10" db="EMBL/GenBank/DDBJ databases">
        <title>Co-occurring genomic capacity for anaerobic methane metabolism and dissimilatory sulfite reduction discovered in the Korarchaeota.</title>
        <authorList>
            <person name="Mckay L.J."/>
            <person name="Dlakic M."/>
            <person name="Fields M.W."/>
            <person name="Delmont T.O."/>
            <person name="Eren A.M."/>
            <person name="Jay Z.J."/>
            <person name="Klingelsmith K.B."/>
            <person name="Rusch D.B."/>
            <person name="Inskeep W.P."/>
        </authorList>
    </citation>
    <scope>NUCLEOTIDE SEQUENCE [LARGE SCALE GENOMIC DNA]</scope>
    <source>
        <strain evidence="1 3">MDKW</strain>
    </source>
</reference>
<dbReference type="Proteomes" id="UP000277582">
    <property type="component" value="Unassembled WGS sequence"/>
</dbReference>
<dbReference type="OrthoDB" id="385730at2157"/>
<organism evidence="1 3">
    <name type="scientific">Candidatus Methanodesulfokora washburnensis</name>
    <dbReference type="NCBI Taxonomy" id="2478471"/>
    <lineage>
        <taxon>Archaea</taxon>
        <taxon>Thermoproteota</taxon>
        <taxon>Candidatus Korarchaeia</taxon>
        <taxon>Candidatus Korarchaeia incertae sedis</taxon>
        <taxon>Candidatus Methanodesulfokora</taxon>
    </lineage>
</organism>
<dbReference type="AlphaFoldDB" id="A0A429GW89"/>
<protein>
    <submittedName>
        <fullName evidence="1">Uncharacterized protein</fullName>
    </submittedName>
</protein>
<gene>
    <name evidence="1" type="ORF">D6D85_01780</name>
    <name evidence="2" type="ORF">EF810_05920</name>
</gene>
<dbReference type="EMBL" id="RCOS01000026">
    <property type="protein sequence ID" value="RSN78023.1"/>
    <property type="molecule type" value="Genomic_DNA"/>
</dbReference>
<sequence>MGEAYGEIIFEGYKPFIELLRKLGVKEVESIERELEEKGKCDISLSNVRINSEMRDGLLHVKFDGDELWMASAAPPDENYVDWLKRICAGVLWISEVFKAVDVHKKEGVNFLFFSEEEIERKKEEMNQQWMKSLEDISGFFNV</sequence>
<dbReference type="EMBL" id="RXII01000090">
    <property type="protein sequence ID" value="RZN60395.1"/>
    <property type="molecule type" value="Genomic_DNA"/>
</dbReference>
<comment type="caution">
    <text evidence="1">The sequence shown here is derived from an EMBL/GenBank/DDBJ whole genome shotgun (WGS) entry which is preliminary data.</text>
</comment>
<dbReference type="Proteomes" id="UP000316217">
    <property type="component" value="Unassembled WGS sequence"/>
</dbReference>
<evidence type="ECO:0000313" key="3">
    <source>
        <dbReference type="Proteomes" id="UP000277582"/>
    </source>
</evidence>
<accession>A0A429GW89</accession>
<evidence type="ECO:0000313" key="2">
    <source>
        <dbReference type="EMBL" id="RZN60395.1"/>
    </source>
</evidence>